<reference evidence="2" key="1">
    <citation type="journal article" date="2021" name="PeerJ">
        <title>Extensive microbial diversity within the chicken gut microbiome revealed by metagenomics and culture.</title>
        <authorList>
            <person name="Gilroy R."/>
            <person name="Ravi A."/>
            <person name="Getino M."/>
            <person name="Pursley I."/>
            <person name="Horton D.L."/>
            <person name="Alikhan N.F."/>
            <person name="Baker D."/>
            <person name="Gharbi K."/>
            <person name="Hall N."/>
            <person name="Watson M."/>
            <person name="Adriaenssens E.M."/>
            <person name="Foster-Nyarko E."/>
            <person name="Jarju S."/>
            <person name="Secka A."/>
            <person name="Antonio M."/>
            <person name="Oren A."/>
            <person name="Chaudhuri R.R."/>
            <person name="La Ragione R."/>
            <person name="Hildebrand F."/>
            <person name="Pallen M.J."/>
        </authorList>
    </citation>
    <scope>NUCLEOTIDE SEQUENCE</scope>
    <source>
        <strain evidence="2">G4-2901</strain>
    </source>
</reference>
<accession>A0A948T9C6</accession>
<dbReference type="Proteomes" id="UP000783796">
    <property type="component" value="Unassembled WGS sequence"/>
</dbReference>
<dbReference type="EMBL" id="JAHLFW010000003">
    <property type="protein sequence ID" value="MBU3836778.1"/>
    <property type="molecule type" value="Genomic_DNA"/>
</dbReference>
<sequence length="566" mass="64309">MKTKILLSFVTILILSVTACTHDSIINIKSENYSQVIITGNSTNGFSDKESRTGSIEQIPAGDSIVFFSTGGIKAEGNILNYENGLWTGLEDNKWYAEEDPANITAYYPVIKGIDDLYYNNGELRDIVYCKATFNIGETINLTFNHIFAKLTINIDKKLNDNIVKVHINVPLKVSAIDLKTAEYSVTTSTEGTISFDRNDDGRYEAIIPAQNGMNLSIKLEGNELPSENIKINETEFQSGYEYICNVRKDEQNGIYTTEDFIAFTHLINGETEYEGKSLEDFYSVIDGKRVFKLYNDLSFTDEEADSIAVIEEFNDIFDGNNHTISNLKIKTRYRANFCLIDKNNGEIKNLTIDKCTFDYPEFNNATAGCLFVNHNYGIIDNFHLINGLINMKTDEERKTFGGLSFLNKGTIVNSSISNLILGSNNAILGIFVYQNNGNILNCRINNNINKNTTSKYSACISRFNTGYLYNILITEYKSSYYGICYDNKGIFNHCIIHKNYEDNGKLYYKNPYSESCTYETFSDIEVEKENLANLLNSWIEENQSNYPNITFRKWTTDPTDKVIFE</sequence>
<reference evidence="2" key="2">
    <citation type="submission" date="2021-04" db="EMBL/GenBank/DDBJ databases">
        <authorList>
            <person name="Gilroy R."/>
        </authorList>
    </citation>
    <scope>NUCLEOTIDE SEQUENCE</scope>
    <source>
        <strain evidence="2">G4-2901</strain>
    </source>
</reference>
<proteinExistence type="predicted"/>
<protein>
    <submittedName>
        <fullName evidence="2">Fimbrillin family protein</fullName>
    </submittedName>
</protein>
<evidence type="ECO:0000313" key="2">
    <source>
        <dbReference type="EMBL" id="MBU3836778.1"/>
    </source>
</evidence>
<gene>
    <name evidence="2" type="ORF">H9777_00300</name>
</gene>
<keyword evidence="1" id="KW-0732">Signal</keyword>
<evidence type="ECO:0000256" key="1">
    <source>
        <dbReference type="SAM" id="SignalP"/>
    </source>
</evidence>
<evidence type="ECO:0000313" key="3">
    <source>
        <dbReference type="Proteomes" id="UP000783796"/>
    </source>
</evidence>
<dbReference type="AlphaFoldDB" id="A0A948T9C6"/>
<dbReference type="Pfam" id="PF13149">
    <property type="entry name" value="Mfa_like_1"/>
    <property type="match status" value="1"/>
</dbReference>
<dbReference type="Gene3D" id="2.160.20.110">
    <property type="match status" value="1"/>
</dbReference>
<dbReference type="InterPro" id="IPR025049">
    <property type="entry name" value="Mfa-like_1"/>
</dbReference>
<dbReference type="PROSITE" id="PS51257">
    <property type="entry name" value="PROKAR_LIPOPROTEIN"/>
    <property type="match status" value="1"/>
</dbReference>
<dbReference type="CDD" id="cd13120">
    <property type="entry name" value="BF2867_like_N"/>
    <property type="match status" value="1"/>
</dbReference>
<comment type="caution">
    <text evidence="2">The sequence shown here is derived from an EMBL/GenBank/DDBJ whole genome shotgun (WGS) entry which is preliminary data.</text>
</comment>
<organism evidence="2 3">
    <name type="scientific">Candidatus Phocaeicola faecigallinarum</name>
    <dbReference type="NCBI Taxonomy" id="2838732"/>
    <lineage>
        <taxon>Bacteria</taxon>
        <taxon>Pseudomonadati</taxon>
        <taxon>Bacteroidota</taxon>
        <taxon>Bacteroidia</taxon>
        <taxon>Bacteroidales</taxon>
        <taxon>Bacteroidaceae</taxon>
        <taxon>Phocaeicola</taxon>
    </lineage>
</organism>
<name>A0A948T9C6_9BACT</name>
<feature type="chain" id="PRO_5036869823" evidence="1">
    <location>
        <begin position="20"/>
        <end position="566"/>
    </location>
</feature>
<feature type="signal peptide" evidence="1">
    <location>
        <begin position="1"/>
        <end position="19"/>
    </location>
</feature>